<dbReference type="Proteomes" id="UP000265120">
    <property type="component" value="Chromosome 8"/>
</dbReference>
<protein>
    <recommendedName>
        <fullName evidence="4">PCNA-interacting partner</fullName>
    </recommendedName>
    <alternativeName>
        <fullName evidence="10">PARP-1 binding protein</fullName>
    </alternativeName>
    <alternativeName>
        <fullName evidence="11">PARP1-binding protein</fullName>
    </alternativeName>
</protein>
<proteinExistence type="inferred from homology"/>
<keyword evidence="9" id="KW-0539">Nucleus</keyword>
<dbReference type="GeneTree" id="ENSGT00390000006088"/>
<dbReference type="GO" id="GO:0006281">
    <property type="term" value="P:DNA repair"/>
    <property type="evidence" value="ECO:0007669"/>
    <property type="project" value="UniProtKB-KW"/>
</dbReference>
<evidence type="ECO:0000256" key="5">
    <source>
        <dbReference type="ARBA" id="ARBA00022490"/>
    </source>
</evidence>
<feature type="compositionally biased region" description="Low complexity" evidence="12">
    <location>
        <begin position="148"/>
        <end position="162"/>
    </location>
</feature>
<comment type="similarity">
    <text evidence="3">Belongs to the PARI family.</text>
</comment>
<organism evidence="13 14">
    <name type="scientific">Cynoglossus semilaevis</name>
    <name type="common">Tongue sole</name>
    <dbReference type="NCBI Taxonomy" id="244447"/>
    <lineage>
        <taxon>Eukaryota</taxon>
        <taxon>Metazoa</taxon>
        <taxon>Chordata</taxon>
        <taxon>Craniata</taxon>
        <taxon>Vertebrata</taxon>
        <taxon>Euteleostomi</taxon>
        <taxon>Actinopterygii</taxon>
        <taxon>Neopterygii</taxon>
        <taxon>Teleostei</taxon>
        <taxon>Neoteleostei</taxon>
        <taxon>Acanthomorphata</taxon>
        <taxon>Carangaria</taxon>
        <taxon>Pleuronectiformes</taxon>
        <taxon>Pleuronectoidei</taxon>
        <taxon>Cynoglossidae</taxon>
        <taxon>Cynoglossinae</taxon>
        <taxon>Cynoglossus</taxon>
    </lineage>
</organism>
<dbReference type="PANTHER" id="PTHR32121:SF0">
    <property type="entry name" value="PCNA-INTERACTING PARTNER"/>
    <property type="match status" value="1"/>
</dbReference>
<dbReference type="CTD" id="55010"/>
<dbReference type="Ensembl" id="ENSCSET00000007333.1">
    <property type="protein sequence ID" value="ENSCSEP00000007255.1"/>
    <property type="gene ID" value="ENSCSEG00000004674.1"/>
</dbReference>
<dbReference type="GeneID" id="103382575"/>
<evidence type="ECO:0000256" key="6">
    <source>
        <dbReference type="ARBA" id="ARBA00022763"/>
    </source>
</evidence>
<feature type="compositionally biased region" description="Basic and acidic residues" evidence="12">
    <location>
        <begin position="522"/>
        <end position="535"/>
    </location>
</feature>
<dbReference type="Ensembl" id="ENSCSET00000007339.1">
    <property type="protein sequence ID" value="ENSCSEP00000007261.1"/>
    <property type="gene ID" value="ENSCSEG00000004674.1"/>
</dbReference>
<dbReference type="AlphaFoldDB" id="A0A3P8V4D8"/>
<dbReference type="GO" id="GO:0005737">
    <property type="term" value="C:cytoplasm"/>
    <property type="evidence" value="ECO:0007669"/>
    <property type="project" value="UniProtKB-SubCell"/>
</dbReference>
<evidence type="ECO:0000256" key="4">
    <source>
        <dbReference type="ARBA" id="ARBA00014320"/>
    </source>
</evidence>
<keyword evidence="14" id="KW-1185">Reference proteome</keyword>
<feature type="region of interest" description="Disordered" evidence="12">
    <location>
        <begin position="453"/>
        <end position="582"/>
    </location>
</feature>
<dbReference type="InterPro" id="IPR038932">
    <property type="entry name" value="PARPBP"/>
</dbReference>
<keyword evidence="6" id="KW-0227">DNA damage</keyword>
<feature type="region of interest" description="Disordered" evidence="12">
    <location>
        <begin position="143"/>
        <end position="166"/>
    </location>
</feature>
<dbReference type="KEGG" id="csem:103382575"/>
<evidence type="ECO:0000256" key="1">
    <source>
        <dbReference type="ARBA" id="ARBA00004123"/>
    </source>
</evidence>
<evidence type="ECO:0000256" key="10">
    <source>
        <dbReference type="ARBA" id="ARBA00031632"/>
    </source>
</evidence>
<dbReference type="STRING" id="244447.ENSCSEP00000007242"/>
<evidence type="ECO:0000313" key="14">
    <source>
        <dbReference type="Proteomes" id="UP000265120"/>
    </source>
</evidence>
<dbReference type="Gene3D" id="1.10.486.10">
    <property type="entry name" value="PCRA, domain 4"/>
    <property type="match status" value="1"/>
</dbReference>
<comment type="subcellular location">
    <subcellularLocation>
        <location evidence="2">Cytoplasm</location>
    </subcellularLocation>
    <subcellularLocation>
        <location evidence="1">Nucleus</location>
    </subcellularLocation>
</comment>
<evidence type="ECO:0000256" key="8">
    <source>
        <dbReference type="ARBA" id="ARBA00023204"/>
    </source>
</evidence>
<accession>A0A3P8V4D8</accession>
<evidence type="ECO:0000256" key="7">
    <source>
        <dbReference type="ARBA" id="ARBA00023125"/>
    </source>
</evidence>
<evidence type="ECO:0000256" key="2">
    <source>
        <dbReference type="ARBA" id="ARBA00004496"/>
    </source>
</evidence>
<dbReference type="RefSeq" id="XP_008313633.1">
    <property type="nucleotide sequence ID" value="XM_008315411.3"/>
</dbReference>
<evidence type="ECO:0000256" key="11">
    <source>
        <dbReference type="ARBA" id="ARBA00032731"/>
    </source>
</evidence>
<evidence type="ECO:0000256" key="3">
    <source>
        <dbReference type="ARBA" id="ARBA00009135"/>
    </source>
</evidence>
<dbReference type="Ensembl" id="ENSCSET00000007320.1">
    <property type="protein sequence ID" value="ENSCSEP00000007242.1"/>
    <property type="gene ID" value="ENSCSEG00000004674.1"/>
</dbReference>
<dbReference type="GO" id="GO:2000042">
    <property type="term" value="P:negative regulation of double-strand break repair via homologous recombination"/>
    <property type="evidence" value="ECO:0007669"/>
    <property type="project" value="InterPro"/>
</dbReference>
<reference evidence="13 14" key="1">
    <citation type="journal article" date="2014" name="Nat. Genet.">
        <title>Whole-genome sequence of a flatfish provides insights into ZW sex chromosome evolution and adaptation to a benthic lifestyle.</title>
        <authorList>
            <person name="Chen S."/>
            <person name="Zhang G."/>
            <person name="Shao C."/>
            <person name="Huang Q."/>
            <person name="Liu G."/>
            <person name="Zhang P."/>
            <person name="Song W."/>
            <person name="An N."/>
            <person name="Chalopin D."/>
            <person name="Volff J.N."/>
            <person name="Hong Y."/>
            <person name="Li Q."/>
            <person name="Sha Z."/>
            <person name="Zhou H."/>
            <person name="Xie M."/>
            <person name="Yu Q."/>
            <person name="Liu Y."/>
            <person name="Xiang H."/>
            <person name="Wang N."/>
            <person name="Wu K."/>
            <person name="Yang C."/>
            <person name="Zhou Q."/>
            <person name="Liao X."/>
            <person name="Yang L."/>
            <person name="Hu Q."/>
            <person name="Zhang J."/>
            <person name="Meng L."/>
            <person name="Jin L."/>
            <person name="Tian Y."/>
            <person name="Lian J."/>
            <person name="Yang J."/>
            <person name="Miao G."/>
            <person name="Liu S."/>
            <person name="Liang Z."/>
            <person name="Yan F."/>
            <person name="Li Y."/>
            <person name="Sun B."/>
            <person name="Zhang H."/>
            <person name="Zhang J."/>
            <person name="Zhu Y."/>
            <person name="Du M."/>
            <person name="Zhao Y."/>
            <person name="Schartl M."/>
            <person name="Tang Q."/>
            <person name="Wang J."/>
        </authorList>
    </citation>
    <scope>NUCLEOTIDE SEQUENCE</scope>
</reference>
<evidence type="ECO:0000256" key="9">
    <source>
        <dbReference type="ARBA" id="ARBA00023242"/>
    </source>
</evidence>
<dbReference type="OMA" id="CSSQVKM"/>
<dbReference type="GO" id="GO:0005634">
    <property type="term" value="C:nucleus"/>
    <property type="evidence" value="ECO:0007669"/>
    <property type="project" value="UniProtKB-SubCell"/>
</dbReference>
<keyword evidence="5" id="KW-0963">Cytoplasm</keyword>
<sequence length="582" mass="64157">METVGDHLKLMVKTFRRECHRVLQSERTTIHGADNMLVVLQLAMAEVNKQHRGEFKVPLSDVLMAWKHLLLSKLHLQPPDFARMENYDLILEEYQSFLKRSNTVDLVDVLFMYKQLRLVDSDPEEPVSPLQLFHFLSGNTEVPEIPDSSSVPSSQSTPSSRGRSCKSQVKMTVRRIFCSYLNLLINSKNDLALALTLDVPCRTLGRQAFTDIKHKARDTSLFLAVTSFVRAIQLGGKGYAPAESDPLRKHIKGLSDFVHFLDNLEEILGETPDPSACGSKLVMAIRALLVKGRSSGDAVYAAVEEVANELRERISHIYQVQKQPAGVNGTGISPARPKAYALNHNTAFGGRDTVKVLVALLDQEALTPPSRNKADLLSEEQPVINGTEGTSVVTLFRSPEVSTGCSPQPLKSRVQSRLDLLKPKARDRTVRSQFACTYNDEELPLSRVLDFPSTSQVPTCVHPAPKRGASRVVDESEDLDAAKSTSECPNKEPSGRQQGAALEPRSGNAQNRGAGAGGRKKTCAESKSNKRKQVESDNSEESQNQPPEKKRPKSASVKTASKAQNKKKLIAGQGKLTSFFRV</sequence>
<dbReference type="Ensembl" id="ENSCSET00000007324.1">
    <property type="protein sequence ID" value="ENSCSEP00000007246.1"/>
    <property type="gene ID" value="ENSCSEG00000004674.1"/>
</dbReference>
<keyword evidence="8" id="KW-0234">DNA repair</keyword>
<dbReference type="GO" id="GO:0003677">
    <property type="term" value="F:DNA binding"/>
    <property type="evidence" value="ECO:0007669"/>
    <property type="project" value="UniProtKB-KW"/>
</dbReference>
<reference evidence="13" key="2">
    <citation type="submission" date="2025-05" db="UniProtKB">
        <authorList>
            <consortium name="Ensembl"/>
        </authorList>
    </citation>
    <scope>IDENTIFICATION</scope>
</reference>
<name>A0A3P8V4D8_CYNSE</name>
<evidence type="ECO:0000313" key="13">
    <source>
        <dbReference type="Ensembl" id="ENSCSEP00000007255.1"/>
    </source>
</evidence>
<keyword evidence="7" id="KW-0238">DNA-binding</keyword>
<dbReference type="GO" id="GO:0000785">
    <property type="term" value="C:chromatin"/>
    <property type="evidence" value="ECO:0007669"/>
    <property type="project" value="TreeGrafter"/>
</dbReference>
<dbReference type="PANTHER" id="PTHR32121">
    <property type="entry name" value="PCNA-INTERACTING PARTNER"/>
    <property type="match status" value="1"/>
</dbReference>
<dbReference type="OrthoDB" id="6427080at2759"/>
<evidence type="ECO:0000256" key="12">
    <source>
        <dbReference type="SAM" id="MobiDB-lite"/>
    </source>
</evidence>